<keyword evidence="4" id="KW-1185">Reference proteome</keyword>
<sequence length="45" mass="4999">MSSYRIAIIGLGYVGLPLAVEFSKLYPVIGFDVNDRRVQELRAGN</sequence>
<feature type="non-terminal residue" evidence="3">
    <location>
        <position position="45"/>
    </location>
</feature>
<dbReference type="InterPro" id="IPR028359">
    <property type="entry name" value="UDP_ManNAc/GlcNAc_DH"/>
</dbReference>
<dbReference type="AlphaFoldDB" id="A0A4U3KR06"/>
<dbReference type="PANTHER" id="PTHR43491">
    <property type="entry name" value="UDP-N-ACETYL-D-MANNOSAMINE DEHYDROGENASE"/>
    <property type="match status" value="1"/>
</dbReference>
<accession>A0A4U3KR06</accession>
<protein>
    <submittedName>
        <fullName evidence="3">Vi polysaccharide biosynthesis UDP-N-acetylglucosamine C-6 dehydrogenase TviB</fullName>
    </submittedName>
</protein>
<dbReference type="Pfam" id="PF03721">
    <property type="entry name" value="UDPG_MGDP_dh_N"/>
    <property type="match status" value="1"/>
</dbReference>
<dbReference type="GO" id="GO:0016616">
    <property type="term" value="F:oxidoreductase activity, acting on the CH-OH group of donors, NAD or NADP as acceptor"/>
    <property type="evidence" value="ECO:0007669"/>
    <property type="project" value="InterPro"/>
</dbReference>
<comment type="similarity">
    <text evidence="1">Belongs to the UDP-glucose/GDP-mannose dehydrogenase family.</text>
</comment>
<dbReference type="InterPro" id="IPR036291">
    <property type="entry name" value="NAD(P)-bd_dom_sf"/>
</dbReference>
<dbReference type="SUPFAM" id="SSF51735">
    <property type="entry name" value="NAD(P)-binding Rossmann-fold domains"/>
    <property type="match status" value="1"/>
</dbReference>
<evidence type="ECO:0000256" key="1">
    <source>
        <dbReference type="ARBA" id="ARBA00006601"/>
    </source>
</evidence>
<dbReference type="InterPro" id="IPR001732">
    <property type="entry name" value="UDP-Glc/GDP-Man_DH_N"/>
</dbReference>
<evidence type="ECO:0000259" key="2">
    <source>
        <dbReference type="Pfam" id="PF03721"/>
    </source>
</evidence>
<gene>
    <name evidence="3" type="ORF">FC093_22015</name>
</gene>
<dbReference type="Gene3D" id="3.40.50.720">
    <property type="entry name" value="NAD(P)-binding Rossmann-like Domain"/>
    <property type="match status" value="1"/>
</dbReference>
<dbReference type="GO" id="GO:0051287">
    <property type="term" value="F:NAD binding"/>
    <property type="evidence" value="ECO:0007669"/>
    <property type="project" value="InterPro"/>
</dbReference>
<dbReference type="EMBL" id="SZQL01000030">
    <property type="protein sequence ID" value="TKK64631.1"/>
    <property type="molecule type" value="Genomic_DNA"/>
</dbReference>
<dbReference type="Proteomes" id="UP000305848">
    <property type="component" value="Unassembled WGS sequence"/>
</dbReference>
<dbReference type="PANTHER" id="PTHR43491:SF2">
    <property type="entry name" value="UDP-N-ACETYL-D-MANNOSAMINE DEHYDROGENASE"/>
    <property type="match status" value="1"/>
</dbReference>
<dbReference type="GO" id="GO:0000271">
    <property type="term" value="P:polysaccharide biosynthetic process"/>
    <property type="evidence" value="ECO:0007669"/>
    <property type="project" value="InterPro"/>
</dbReference>
<organism evidence="3 4">
    <name type="scientific">Ilyomonas limi</name>
    <dbReference type="NCBI Taxonomy" id="2575867"/>
    <lineage>
        <taxon>Bacteria</taxon>
        <taxon>Pseudomonadati</taxon>
        <taxon>Bacteroidota</taxon>
        <taxon>Chitinophagia</taxon>
        <taxon>Chitinophagales</taxon>
        <taxon>Chitinophagaceae</taxon>
        <taxon>Ilyomonas</taxon>
    </lineage>
</organism>
<evidence type="ECO:0000313" key="3">
    <source>
        <dbReference type="EMBL" id="TKK64631.1"/>
    </source>
</evidence>
<dbReference type="GO" id="GO:0016628">
    <property type="term" value="F:oxidoreductase activity, acting on the CH-CH group of donors, NAD or NADP as acceptor"/>
    <property type="evidence" value="ECO:0007669"/>
    <property type="project" value="InterPro"/>
</dbReference>
<evidence type="ECO:0000313" key="4">
    <source>
        <dbReference type="Proteomes" id="UP000305848"/>
    </source>
</evidence>
<reference evidence="3 4" key="1">
    <citation type="submission" date="2019-05" db="EMBL/GenBank/DDBJ databases">
        <title>Panacibacter sp. strain 17mud1-8 Genome sequencing and assembly.</title>
        <authorList>
            <person name="Chhetri G."/>
        </authorList>
    </citation>
    <scope>NUCLEOTIDE SEQUENCE [LARGE SCALE GENOMIC DNA]</scope>
    <source>
        <strain evidence="3 4">17mud1-8</strain>
    </source>
</reference>
<comment type="caution">
    <text evidence="3">The sequence shown here is derived from an EMBL/GenBank/DDBJ whole genome shotgun (WGS) entry which is preliminary data.</text>
</comment>
<proteinExistence type="inferred from homology"/>
<feature type="domain" description="UDP-glucose/GDP-mannose dehydrogenase N-terminal" evidence="2">
    <location>
        <begin position="5"/>
        <end position="44"/>
    </location>
</feature>
<name>A0A4U3KR06_9BACT</name>